<dbReference type="RefSeq" id="WP_220634826.1">
    <property type="nucleotide sequence ID" value="NZ_CAJQUM010000001.1"/>
</dbReference>
<protein>
    <submittedName>
        <fullName evidence="1">Uncharacterized protein</fullName>
    </submittedName>
</protein>
<gene>
    <name evidence="1" type="ORF">GTOL_10670</name>
</gene>
<proteinExistence type="predicted"/>
<organism evidence="1 2">
    <name type="scientific">Georgfuchsia toluolica</name>
    <dbReference type="NCBI Taxonomy" id="424218"/>
    <lineage>
        <taxon>Bacteria</taxon>
        <taxon>Pseudomonadati</taxon>
        <taxon>Pseudomonadota</taxon>
        <taxon>Betaproteobacteria</taxon>
        <taxon>Nitrosomonadales</taxon>
        <taxon>Sterolibacteriaceae</taxon>
        <taxon>Georgfuchsia</taxon>
    </lineage>
</organism>
<reference evidence="1" key="1">
    <citation type="submission" date="2021-04" db="EMBL/GenBank/DDBJ databases">
        <authorList>
            <person name="Hornung B."/>
        </authorList>
    </citation>
    <scope>NUCLEOTIDE SEQUENCE</scope>
    <source>
        <strain evidence="1">G5G6</strain>
    </source>
</reference>
<name>A0A916N8N0_9PROT</name>
<keyword evidence="2" id="KW-1185">Reference proteome</keyword>
<evidence type="ECO:0000313" key="1">
    <source>
        <dbReference type="EMBL" id="CAG4882788.1"/>
    </source>
</evidence>
<dbReference type="AlphaFoldDB" id="A0A916N8N0"/>
<comment type="caution">
    <text evidence="1">The sequence shown here is derived from an EMBL/GenBank/DDBJ whole genome shotgun (WGS) entry which is preliminary data.</text>
</comment>
<dbReference type="EMBL" id="CAJQUM010000001">
    <property type="protein sequence ID" value="CAG4882788.1"/>
    <property type="molecule type" value="Genomic_DNA"/>
</dbReference>
<sequence>MEFRQVIETAEKVVGGPTKLANEINVPKTMISDAKAGRRGLPDRACEKLAEIAKLDFGDVIRARMRSPFAKHAAVILATAITANFYTPESYADEIMTYDSSATYCFQK</sequence>
<evidence type="ECO:0000313" key="2">
    <source>
        <dbReference type="Proteomes" id="UP000742786"/>
    </source>
</evidence>
<dbReference type="Proteomes" id="UP000742786">
    <property type="component" value="Unassembled WGS sequence"/>
</dbReference>
<accession>A0A916N8N0</accession>